<name>A0A9N8VDY4_9GLOM</name>
<reference evidence="2" key="1">
    <citation type="submission" date="2021-06" db="EMBL/GenBank/DDBJ databases">
        <authorList>
            <person name="Kallberg Y."/>
            <person name="Tangrot J."/>
            <person name="Rosling A."/>
        </authorList>
    </citation>
    <scope>NUCLEOTIDE SEQUENCE</scope>
    <source>
        <strain evidence="2">MT106</strain>
    </source>
</reference>
<dbReference type="AlphaFoldDB" id="A0A9N8VDY4"/>
<keyword evidence="3" id="KW-1185">Reference proteome</keyword>
<proteinExistence type="predicted"/>
<evidence type="ECO:0000256" key="1">
    <source>
        <dbReference type="SAM" id="Coils"/>
    </source>
</evidence>
<dbReference type="OrthoDB" id="2447460at2759"/>
<evidence type="ECO:0000313" key="2">
    <source>
        <dbReference type="EMBL" id="CAG8452821.1"/>
    </source>
</evidence>
<dbReference type="Proteomes" id="UP000789831">
    <property type="component" value="Unassembled WGS sequence"/>
</dbReference>
<gene>
    <name evidence="2" type="ORF">AGERDE_LOCUS1830</name>
</gene>
<comment type="caution">
    <text evidence="2">The sequence shown here is derived from an EMBL/GenBank/DDBJ whole genome shotgun (WGS) entry which is preliminary data.</text>
</comment>
<accession>A0A9N8VDY4</accession>
<feature type="coiled-coil region" evidence="1">
    <location>
        <begin position="7"/>
        <end position="79"/>
    </location>
</feature>
<evidence type="ECO:0000313" key="3">
    <source>
        <dbReference type="Proteomes" id="UP000789831"/>
    </source>
</evidence>
<dbReference type="EMBL" id="CAJVPL010000137">
    <property type="protein sequence ID" value="CAG8452821.1"/>
    <property type="molecule type" value="Genomic_DNA"/>
</dbReference>
<protein>
    <submittedName>
        <fullName evidence="2">10226_t:CDS:1</fullName>
    </submittedName>
</protein>
<keyword evidence="1" id="KW-0175">Coiled coil</keyword>
<organism evidence="2 3">
    <name type="scientific">Ambispora gerdemannii</name>
    <dbReference type="NCBI Taxonomy" id="144530"/>
    <lineage>
        <taxon>Eukaryota</taxon>
        <taxon>Fungi</taxon>
        <taxon>Fungi incertae sedis</taxon>
        <taxon>Mucoromycota</taxon>
        <taxon>Glomeromycotina</taxon>
        <taxon>Glomeromycetes</taxon>
        <taxon>Archaeosporales</taxon>
        <taxon>Ambisporaceae</taxon>
        <taxon>Ambispora</taxon>
    </lineage>
</organism>
<sequence length="399" mass="45294">MANTQSIDLLKELNSKLLTEISDLRKENSDVKAENTKLKQAMEENAELKSRIDELEKNRTDSDAENAELRVRVAKLEQDFGHVRESGDITIEEAVVIPDPVKNQYINANSKTLKNIETDSFLDSEYKKKVSNEIRQCNKEKKLLRESISQNVTSDSSHDIKTVNIVNDQDSAELAQPKLSHNTEVINNISQEQVQKSIMNSTEDLTLVSEFVQEAKNLTDKIARSQIYNEMRPYLTGISDGYLRVMTCKARKINKLFGYDYDPVTLEKINDYVTSKTVNIVNDQSHMTSKTNQTIASSKSEVSVSTAVSTPAMSPESSTHEFSRLELNYSIDKEGEHQKDCYWIYGSRICPICGKNHWYLNDSGVPLDEVLEAYSENFASPFPWNYALKFPDKSIAMEA</sequence>